<dbReference type="Gene3D" id="2.60.120.260">
    <property type="entry name" value="Galactose-binding domain-like"/>
    <property type="match status" value="1"/>
</dbReference>
<gene>
    <name evidence="1" type="ORF">DIT97_26445</name>
</gene>
<protein>
    <submittedName>
        <fullName evidence="1">Protein-L-isoaspartate(D-aspartate) O-methyltransferase</fullName>
    </submittedName>
</protein>
<dbReference type="Pfam" id="PF01135">
    <property type="entry name" value="PCMT"/>
    <property type="match status" value="1"/>
</dbReference>
<dbReference type="Proteomes" id="UP000263642">
    <property type="component" value="Unassembled WGS sequence"/>
</dbReference>
<evidence type="ECO:0000313" key="2">
    <source>
        <dbReference type="Proteomes" id="UP000263642"/>
    </source>
</evidence>
<dbReference type="InterPro" id="IPR029063">
    <property type="entry name" value="SAM-dependent_MTases_sf"/>
</dbReference>
<keyword evidence="1" id="KW-0489">Methyltransferase</keyword>
<evidence type="ECO:0000313" key="1">
    <source>
        <dbReference type="EMBL" id="HCO26382.1"/>
    </source>
</evidence>
<organism evidence="1 2">
    <name type="scientific">Gimesia maris</name>
    <dbReference type="NCBI Taxonomy" id="122"/>
    <lineage>
        <taxon>Bacteria</taxon>
        <taxon>Pseudomonadati</taxon>
        <taxon>Planctomycetota</taxon>
        <taxon>Planctomycetia</taxon>
        <taxon>Planctomycetales</taxon>
        <taxon>Planctomycetaceae</taxon>
        <taxon>Gimesia</taxon>
    </lineage>
</organism>
<feature type="non-terminal residue" evidence="1">
    <location>
        <position position="1"/>
    </location>
</feature>
<dbReference type="EMBL" id="DQAY01000157">
    <property type="protein sequence ID" value="HCO26382.1"/>
    <property type="molecule type" value="Genomic_DNA"/>
</dbReference>
<name>A0A3D3RE29_9PLAN</name>
<dbReference type="GO" id="GO:0032259">
    <property type="term" value="P:methylation"/>
    <property type="evidence" value="ECO:0007669"/>
    <property type="project" value="UniProtKB-KW"/>
</dbReference>
<dbReference type="AlphaFoldDB" id="A0A3D3RE29"/>
<keyword evidence="1" id="KW-0808">Transferase</keyword>
<proteinExistence type="predicted"/>
<accession>A0A3D3RE29</accession>
<dbReference type="GO" id="GO:0008168">
    <property type="term" value="F:methyltransferase activity"/>
    <property type="evidence" value="ECO:0007669"/>
    <property type="project" value="UniProtKB-KW"/>
</dbReference>
<sequence>IVTCSPEKVPQPLIDQLKEGGMLLIPLGERYQQVFHLFQKEKGELKHKRLIPTLFVPMTGRSEEKREVKPDPLKPEIVNGSFEIDANNDQKVDNWHYQRRVSRMTSQAPQGAAYLQFENETPERLSQILQGMAIDGSHVNSLEISLQLSYLNTVQGKQSYQKPGLIIHFYDSIRRNIGQAYLGPWLGSRGWHQEKKTIPIPPQTREAVIQLGLNGGTGILNVDALKIEKVN</sequence>
<dbReference type="Gene3D" id="3.40.50.150">
    <property type="entry name" value="Vaccinia Virus protein VP39"/>
    <property type="match status" value="1"/>
</dbReference>
<reference evidence="1 2" key="1">
    <citation type="journal article" date="2018" name="Nat. Biotechnol.">
        <title>A standardized bacterial taxonomy based on genome phylogeny substantially revises the tree of life.</title>
        <authorList>
            <person name="Parks D.H."/>
            <person name="Chuvochina M."/>
            <person name="Waite D.W."/>
            <person name="Rinke C."/>
            <person name="Skarshewski A."/>
            <person name="Chaumeil P.A."/>
            <person name="Hugenholtz P."/>
        </authorList>
    </citation>
    <scope>NUCLEOTIDE SEQUENCE [LARGE SCALE GENOMIC DNA]</scope>
    <source>
        <strain evidence="1">UBA9375</strain>
    </source>
</reference>
<comment type="caution">
    <text evidence="1">The sequence shown here is derived from an EMBL/GenBank/DDBJ whole genome shotgun (WGS) entry which is preliminary data.</text>
</comment>